<organism evidence="3 4">
    <name type="scientific">Cordyceps javanica</name>
    <dbReference type="NCBI Taxonomy" id="43265"/>
    <lineage>
        <taxon>Eukaryota</taxon>
        <taxon>Fungi</taxon>
        <taxon>Dikarya</taxon>
        <taxon>Ascomycota</taxon>
        <taxon>Pezizomycotina</taxon>
        <taxon>Sordariomycetes</taxon>
        <taxon>Hypocreomycetidae</taxon>
        <taxon>Hypocreales</taxon>
        <taxon>Cordycipitaceae</taxon>
        <taxon>Cordyceps</taxon>
    </lineage>
</organism>
<feature type="compositionally biased region" description="Polar residues" evidence="1">
    <location>
        <begin position="268"/>
        <end position="282"/>
    </location>
</feature>
<keyword evidence="2" id="KW-0472">Membrane</keyword>
<dbReference type="AlphaFoldDB" id="A0A545W301"/>
<protein>
    <submittedName>
        <fullName evidence="3">Uncharacterized protein</fullName>
    </submittedName>
</protein>
<dbReference type="Proteomes" id="UP000315783">
    <property type="component" value="Unassembled WGS sequence"/>
</dbReference>
<keyword evidence="4" id="KW-1185">Reference proteome</keyword>
<reference evidence="3 4" key="1">
    <citation type="journal article" date="2019" name="Appl. Microbiol. Biotechnol.">
        <title>Genome sequence of Isaria javanica and comparative genome analysis insights into family S53 peptidase evolution in fungal entomopathogens.</title>
        <authorList>
            <person name="Lin R."/>
            <person name="Zhang X."/>
            <person name="Xin B."/>
            <person name="Zou M."/>
            <person name="Gao Y."/>
            <person name="Qin F."/>
            <person name="Hu Q."/>
            <person name="Xie B."/>
            <person name="Cheng X."/>
        </authorList>
    </citation>
    <scope>NUCLEOTIDE SEQUENCE [LARGE SCALE GENOMIC DNA]</scope>
    <source>
        <strain evidence="3 4">IJ1G</strain>
    </source>
</reference>
<dbReference type="EMBL" id="SPUK01000005">
    <property type="protein sequence ID" value="TQV97086.1"/>
    <property type="molecule type" value="Genomic_DNA"/>
</dbReference>
<keyword evidence="2" id="KW-0812">Transmembrane</keyword>
<accession>A0A545W301</accession>
<evidence type="ECO:0000256" key="1">
    <source>
        <dbReference type="SAM" id="MobiDB-lite"/>
    </source>
</evidence>
<feature type="region of interest" description="Disordered" evidence="1">
    <location>
        <begin position="1"/>
        <end position="29"/>
    </location>
</feature>
<dbReference type="OrthoDB" id="4364105at2759"/>
<name>A0A545W301_9HYPO</name>
<sequence>MGTPTVPPATASTGAVTAATTTSDGAPTTDTVLAMTTPFSMPPECLDFNGAEIGVWDPDHVELTRSFQDHPSCWPSGLGFSMNVQTWSIDDRSSHTCSRTIKSGETSITVTNRTDGSPTIFLGSATLMIPSPMTIFWHREDASTLTPRPPDITPGSFAPSWVPGQTANLYDLIKYDDSPQSNRLATGVFAAVIAVPIVIFLAILGCCICCFRIRRRREKREIAKEQEESQALAVARTSTQERTPNRSTDAEIEAGRAQGSEPVAVAGTASSTMAGQADTTTRGAAAEPTGESSTTHALSGISKPHYPGLPSQGFDSIEEPPPYAEAPPSYATRSGPIAPSPTSLTRELTTHENANVPGA</sequence>
<feature type="compositionally biased region" description="Polar residues" evidence="1">
    <location>
        <begin position="236"/>
        <end position="247"/>
    </location>
</feature>
<evidence type="ECO:0000313" key="4">
    <source>
        <dbReference type="Proteomes" id="UP000315783"/>
    </source>
</evidence>
<feature type="region of interest" description="Disordered" evidence="1">
    <location>
        <begin position="223"/>
        <end position="359"/>
    </location>
</feature>
<proteinExistence type="predicted"/>
<feature type="transmembrane region" description="Helical" evidence="2">
    <location>
        <begin position="188"/>
        <end position="211"/>
    </location>
</feature>
<evidence type="ECO:0000313" key="3">
    <source>
        <dbReference type="EMBL" id="TQV97086.1"/>
    </source>
</evidence>
<comment type="caution">
    <text evidence="3">The sequence shown here is derived from an EMBL/GenBank/DDBJ whole genome shotgun (WGS) entry which is preliminary data.</text>
</comment>
<feature type="compositionally biased region" description="Polar residues" evidence="1">
    <location>
        <begin position="340"/>
        <end position="353"/>
    </location>
</feature>
<keyword evidence="2" id="KW-1133">Transmembrane helix</keyword>
<gene>
    <name evidence="3" type="ORF">IF1G_04326</name>
</gene>
<evidence type="ECO:0000256" key="2">
    <source>
        <dbReference type="SAM" id="Phobius"/>
    </source>
</evidence>